<dbReference type="InterPro" id="IPR003593">
    <property type="entry name" value="AAA+_ATPase"/>
</dbReference>
<dbReference type="SMART" id="SM00382">
    <property type="entry name" value="AAA"/>
    <property type="match status" value="1"/>
</dbReference>
<dbReference type="PANTHER" id="PTHR23389">
    <property type="entry name" value="CHROMOSOME TRANSMISSION FIDELITY FACTOR 18"/>
    <property type="match status" value="1"/>
</dbReference>
<dbReference type="GO" id="GO:0005634">
    <property type="term" value="C:nucleus"/>
    <property type="evidence" value="ECO:0007669"/>
    <property type="project" value="TreeGrafter"/>
</dbReference>
<name>A0AAD5U230_9FUNG</name>
<evidence type="ECO:0000313" key="3">
    <source>
        <dbReference type="EMBL" id="KAJ3218352.1"/>
    </source>
</evidence>
<dbReference type="EMBL" id="JADGJW010000384">
    <property type="protein sequence ID" value="KAJ3218352.1"/>
    <property type="molecule type" value="Genomic_DNA"/>
</dbReference>
<gene>
    <name evidence="3" type="primary">ATAD5</name>
    <name evidence="3" type="ORF">HK099_005094</name>
</gene>
<dbReference type="AlphaFoldDB" id="A0AAD5U230"/>
<protein>
    <submittedName>
        <fullName evidence="3">ATPase AAA domain-containing protein 5</fullName>
    </submittedName>
</protein>
<dbReference type="SUPFAM" id="SSF52540">
    <property type="entry name" value="P-loop containing nucleoside triphosphate hydrolases"/>
    <property type="match status" value="1"/>
</dbReference>
<proteinExistence type="predicted"/>
<reference evidence="3" key="1">
    <citation type="submission" date="2020-05" db="EMBL/GenBank/DDBJ databases">
        <title>Phylogenomic resolution of chytrid fungi.</title>
        <authorList>
            <person name="Stajich J.E."/>
            <person name="Amses K."/>
            <person name="Simmons R."/>
            <person name="Seto K."/>
            <person name="Myers J."/>
            <person name="Bonds A."/>
            <person name="Quandt C.A."/>
            <person name="Barry K."/>
            <person name="Liu P."/>
            <person name="Grigoriev I."/>
            <person name="Longcore J.E."/>
            <person name="James T.Y."/>
        </authorList>
    </citation>
    <scope>NUCLEOTIDE SEQUENCE</scope>
    <source>
        <strain evidence="3">JEL0476</strain>
    </source>
</reference>
<sequence length="1169" mass="135064">MQYEAFGKTDSCGYEENENTAKANYEIFFNENAMKPQTHQVENGSDTGKDNAIDNQVDVDILEQVTAMKMHPFFSMSCKRNQQLKFKQGKFTKENNLNSSTKKSYQSKKKKDKPNAANSQKTKKSIPPITPVTSVTFHLGSVEESNLNPSFQQKPVSSLQKNPFFLTKLEKKQLERQASLQQNHVIVVDDYSIPNPTTDFDICKVRKKIAVKDAAFPSKENYHVNFPNSLYAGTYKKKKKNNSKFRFDCNVFTENKFNFLHLTKNQDYSAKVNNCKSVRVSNALQIQDSFKDNIKFIYTTHDTWMEFLTNSYESFSKGDWQALPAYKRISEKIRKSSISTKKNSVSDLTPLCEKYRPTLTEHIIGKSSRSAAEALKLYLNGWTGKKKNINHEKIINMEGVKINNEIGKTPLGNFIDDEDVIEDLYTDISAKDIVDYINNKKKMILKKSKVNVYPRFVMLIGPSGSGKSTIVETVVKECGYEILEWNAGMKRGGKVCLNKYNSILMLQFNFNALKELVGQLEATQSHRMGISRSLNDTVDNSVSENQYFFGPQSTSKLEEGVNEINTKKRRIDGKNTYDINEAKSTPFEDDAQDIDILTAASPPTVMEFVQIDNFIKNATEIIITKEGEFDNNQPSSNTRNQDFVNVKVPSPTEVQYAEERVIETSSFSSEVYPNFNYENKEKLKKVLIVIEEVDLLFEQDKGFWSGVCSLMENSKRPIIFTAEKNPLNPYNKAIPANLQNILLQSIIVIETDFPEKVELFPYLSLLCLSEGVLANPEYFEKKLTQVENETTMISRQEYERRSKVNMKASISNLQFELSSLRDEQIVCDIGNKDWEEEVIKFKVLDCIFTKDKAELANNVDFIVFENLEHEIINSLGKVNPIFNEINENCIEKEKDIITLEMLEIMSKVCLLVSDLDAICKIKEWETFQNFSPDTFNNDSDLLQTFPMIPKFKSSASGNSAIKAYNFALLHNFYFKERVAYQNEILNTLQLISHCEIKKLGTKLIQNFSSDEASSKSYCEIDLLEKKHFKTSENQFTIIKKYKNNPFKYPLNKIEKLNLLEIQILESLQYFAQEVIKSENYYVEIRPLLQKMLTFNSKKFQDEHKNLEEDKPNLRSNIWNDYNFQQKRVTRSILKGLKGFKTKRKPYFNSEYDELYDNYLDCWDKIFLHF</sequence>
<dbReference type="GO" id="GO:0003677">
    <property type="term" value="F:DNA binding"/>
    <property type="evidence" value="ECO:0007669"/>
    <property type="project" value="TreeGrafter"/>
</dbReference>
<keyword evidence="4" id="KW-1185">Reference proteome</keyword>
<evidence type="ECO:0000259" key="2">
    <source>
        <dbReference type="SMART" id="SM00382"/>
    </source>
</evidence>
<comment type="caution">
    <text evidence="3">The sequence shown here is derived from an EMBL/GenBank/DDBJ whole genome shotgun (WGS) entry which is preliminary data.</text>
</comment>
<feature type="domain" description="AAA+ ATPase" evidence="2">
    <location>
        <begin position="453"/>
        <end position="753"/>
    </location>
</feature>
<evidence type="ECO:0000256" key="1">
    <source>
        <dbReference type="SAM" id="MobiDB-lite"/>
    </source>
</evidence>
<evidence type="ECO:0000313" key="4">
    <source>
        <dbReference type="Proteomes" id="UP001211065"/>
    </source>
</evidence>
<organism evidence="3 4">
    <name type="scientific">Clydaea vesicula</name>
    <dbReference type="NCBI Taxonomy" id="447962"/>
    <lineage>
        <taxon>Eukaryota</taxon>
        <taxon>Fungi</taxon>
        <taxon>Fungi incertae sedis</taxon>
        <taxon>Chytridiomycota</taxon>
        <taxon>Chytridiomycota incertae sedis</taxon>
        <taxon>Chytridiomycetes</taxon>
        <taxon>Lobulomycetales</taxon>
        <taxon>Lobulomycetaceae</taxon>
        <taxon>Clydaea</taxon>
    </lineage>
</organism>
<dbReference type="InterPro" id="IPR027417">
    <property type="entry name" value="P-loop_NTPase"/>
</dbReference>
<dbReference type="PANTHER" id="PTHR23389:SF21">
    <property type="entry name" value="ATPASE FAMILY AAA DOMAIN-CONTAINING PROTEIN 5"/>
    <property type="match status" value="1"/>
</dbReference>
<dbReference type="Gene3D" id="3.40.50.300">
    <property type="entry name" value="P-loop containing nucleotide triphosphate hydrolases"/>
    <property type="match status" value="2"/>
</dbReference>
<dbReference type="Proteomes" id="UP001211065">
    <property type="component" value="Unassembled WGS sequence"/>
</dbReference>
<feature type="region of interest" description="Disordered" evidence="1">
    <location>
        <begin position="89"/>
        <end position="129"/>
    </location>
</feature>
<accession>A0AAD5U230</accession>